<dbReference type="InterPro" id="IPR050219">
    <property type="entry name" value="DnaG_primase"/>
</dbReference>
<keyword evidence="10 12" id="KW-0238">DNA-binding</keyword>
<dbReference type="PANTHER" id="PTHR30313">
    <property type="entry name" value="DNA PRIMASE"/>
    <property type="match status" value="1"/>
</dbReference>
<dbReference type="Proteomes" id="UP000308917">
    <property type="component" value="Unassembled WGS sequence"/>
</dbReference>
<evidence type="ECO:0000256" key="14">
    <source>
        <dbReference type="SAM" id="MobiDB-lite"/>
    </source>
</evidence>
<dbReference type="SUPFAM" id="SSF57783">
    <property type="entry name" value="Zinc beta-ribbon"/>
    <property type="match status" value="1"/>
</dbReference>
<evidence type="ECO:0000256" key="7">
    <source>
        <dbReference type="ARBA" id="ARBA00022771"/>
    </source>
</evidence>
<evidence type="ECO:0000313" key="16">
    <source>
        <dbReference type="EMBL" id="THU02780.1"/>
    </source>
</evidence>
<dbReference type="PROSITE" id="PS50880">
    <property type="entry name" value="TOPRIM"/>
    <property type="match status" value="1"/>
</dbReference>
<dbReference type="AlphaFoldDB" id="A0A4S8F5S6"/>
<evidence type="ECO:0000313" key="17">
    <source>
        <dbReference type="Proteomes" id="UP000308917"/>
    </source>
</evidence>
<dbReference type="HAMAP" id="MF_00974">
    <property type="entry name" value="DNA_primase_DnaG"/>
    <property type="match status" value="1"/>
</dbReference>
<protein>
    <recommendedName>
        <fullName evidence="12">DNA primase</fullName>
        <ecNumber evidence="12">2.7.7.101</ecNumber>
    </recommendedName>
</protein>
<comment type="caution">
    <text evidence="16">The sequence shown here is derived from an EMBL/GenBank/DDBJ whole genome shotgun (WGS) entry which is preliminary data.</text>
</comment>
<keyword evidence="1 12" id="KW-0240">DNA-directed RNA polymerase</keyword>
<dbReference type="InterPro" id="IPR034151">
    <property type="entry name" value="TOPRIM_DnaG_bac"/>
</dbReference>
<sequence>MAIPQTFIDELIERVDIVDVVGRYVTLKKGGVNLLGLCPFHEEKSPSFTVSPSKQFYHCFGCGKHGNAIGFLMDYAGTGFVDAVKDLAQLAGMQVPQDNVSPAQAAERQQRKEEKKTLADLNAQATKAYKEHLKRAPDAILYLKGRGVSGEIAARFQLGYAPTGDHALASVFPDYADPMLEDAGLVIYKEDTGKRYDRFRDRLMFPIRNVRGECIGFGGRIMGNGQPKYLNSPETPIFHKGRELYGLYEARQAIRSKGFALVCEGYMDVVALAQWGFANSVASLGTACTEQHIQLLLRHTDHIIFSFDGDNAGRKAAAKALEVALAFATDTRSIRFLFLPKEHDPDSFIRDRGEQAFAEQIELALPLSQYLLQVASQDCNLATPEGRARMAHQSRPLWALLPTGALKLQMRDEIARVAQMAREDLQMLWDAHAANASNGYRQRTPQSNQAPAPPSTPTFADDGYPINAQQPAPIDQGYWSEEDMMAPASYDEADLPPAWLPQHDDSRALSHMQGYEPALNTYEQQHMLPDSMFQATDSGYTKNRNSQRGPWQGRGDKDGGKFFRSKDASRSSPTTAKGPLRQRPLRREEHAACILLAHMPLLETLGEQDMTLLCRLPAPDGMLFGLVDDHFQHQGAQSWEQLKPAILAAAPGPLKRLLPHIEAIASHPQMDYEDEFRNVLKHIMIRQLKLEIDEVTQSYETDSQAGAKLRRLTSHLAQLK</sequence>
<feature type="domain" description="Toprim" evidence="15">
    <location>
        <begin position="258"/>
        <end position="340"/>
    </location>
</feature>
<keyword evidence="2 12" id="KW-0639">Primosome</keyword>
<evidence type="ECO:0000256" key="8">
    <source>
        <dbReference type="ARBA" id="ARBA00022833"/>
    </source>
</evidence>
<dbReference type="InterPro" id="IPR013264">
    <property type="entry name" value="DNAG_N"/>
</dbReference>
<dbReference type="PANTHER" id="PTHR30313:SF2">
    <property type="entry name" value="DNA PRIMASE"/>
    <property type="match status" value="1"/>
</dbReference>
<evidence type="ECO:0000256" key="11">
    <source>
        <dbReference type="ARBA" id="ARBA00023163"/>
    </source>
</evidence>
<comment type="subunit">
    <text evidence="12">Monomer. Interacts with DnaB.</text>
</comment>
<dbReference type="FunFam" id="3.40.1360.10:FF:000002">
    <property type="entry name" value="DNA primase"/>
    <property type="match status" value="1"/>
</dbReference>
<evidence type="ECO:0000256" key="13">
    <source>
        <dbReference type="SAM" id="Coils"/>
    </source>
</evidence>
<feature type="coiled-coil region" evidence="13">
    <location>
        <begin position="104"/>
        <end position="131"/>
    </location>
</feature>
<dbReference type="Pfam" id="PF10410">
    <property type="entry name" value="DnaB_bind"/>
    <property type="match status" value="1"/>
</dbReference>
<organism evidence="16 17">
    <name type="scientific">Lampropedia puyangensis</name>
    <dbReference type="NCBI Taxonomy" id="1330072"/>
    <lineage>
        <taxon>Bacteria</taxon>
        <taxon>Pseudomonadati</taxon>
        <taxon>Pseudomonadota</taxon>
        <taxon>Betaproteobacteria</taxon>
        <taxon>Burkholderiales</taxon>
        <taxon>Comamonadaceae</taxon>
        <taxon>Lampropedia</taxon>
    </lineage>
</organism>
<evidence type="ECO:0000256" key="6">
    <source>
        <dbReference type="ARBA" id="ARBA00022723"/>
    </source>
</evidence>
<dbReference type="CDD" id="cd03364">
    <property type="entry name" value="TOPRIM_DnaG_primases"/>
    <property type="match status" value="1"/>
</dbReference>
<dbReference type="InterPro" id="IPR036977">
    <property type="entry name" value="DNA_primase_Znf_CHC2"/>
</dbReference>
<dbReference type="GO" id="GO:0006269">
    <property type="term" value="P:DNA replication, synthesis of primer"/>
    <property type="evidence" value="ECO:0007669"/>
    <property type="project" value="UniProtKB-UniRule"/>
</dbReference>
<evidence type="ECO:0000256" key="2">
    <source>
        <dbReference type="ARBA" id="ARBA00022515"/>
    </source>
</evidence>
<dbReference type="EMBL" id="STFG01000005">
    <property type="protein sequence ID" value="THU02780.1"/>
    <property type="molecule type" value="Genomic_DNA"/>
</dbReference>
<feature type="region of interest" description="Disordered" evidence="14">
    <location>
        <begin position="439"/>
        <end position="472"/>
    </location>
</feature>
<dbReference type="GO" id="GO:0003899">
    <property type="term" value="F:DNA-directed RNA polymerase activity"/>
    <property type="evidence" value="ECO:0007669"/>
    <property type="project" value="UniProtKB-UniRule"/>
</dbReference>
<keyword evidence="11 12" id="KW-0804">Transcription</keyword>
<gene>
    <name evidence="12" type="primary">dnaG</name>
    <name evidence="16" type="ORF">E9531_06680</name>
</gene>
<dbReference type="InterPro" id="IPR037068">
    <property type="entry name" value="DNA_primase_core_N_sf"/>
</dbReference>
<dbReference type="FunFam" id="3.90.580.10:FF:000001">
    <property type="entry name" value="DNA primase"/>
    <property type="match status" value="1"/>
</dbReference>
<name>A0A4S8F5S6_9BURK</name>
<dbReference type="GO" id="GO:0005737">
    <property type="term" value="C:cytoplasm"/>
    <property type="evidence" value="ECO:0007669"/>
    <property type="project" value="TreeGrafter"/>
</dbReference>
<dbReference type="Pfam" id="PF13155">
    <property type="entry name" value="Toprim_2"/>
    <property type="match status" value="1"/>
</dbReference>
<feature type="compositionally biased region" description="Polar residues" evidence="14">
    <location>
        <begin position="439"/>
        <end position="450"/>
    </location>
</feature>
<evidence type="ECO:0000259" key="15">
    <source>
        <dbReference type="PROSITE" id="PS50880"/>
    </source>
</evidence>
<feature type="zinc finger region" description="CHC2-type" evidence="12">
    <location>
        <begin position="38"/>
        <end position="62"/>
    </location>
</feature>
<dbReference type="GO" id="GO:0003677">
    <property type="term" value="F:DNA binding"/>
    <property type="evidence" value="ECO:0007669"/>
    <property type="project" value="UniProtKB-KW"/>
</dbReference>
<dbReference type="NCBIfam" id="TIGR01391">
    <property type="entry name" value="dnaG"/>
    <property type="match status" value="1"/>
</dbReference>
<evidence type="ECO:0000256" key="9">
    <source>
        <dbReference type="ARBA" id="ARBA00022842"/>
    </source>
</evidence>
<comment type="domain">
    <text evidence="12">Contains an N-terminal zinc-binding domain, a central core domain that contains the primase activity, and a C-terminal DnaB-binding domain.</text>
</comment>
<evidence type="ECO:0000256" key="1">
    <source>
        <dbReference type="ARBA" id="ARBA00022478"/>
    </source>
</evidence>
<dbReference type="InterPro" id="IPR006295">
    <property type="entry name" value="DNA_primase_DnaG"/>
</dbReference>
<comment type="cofactor">
    <cofactor evidence="12">
        <name>Zn(2+)</name>
        <dbReference type="ChEBI" id="CHEBI:29105"/>
    </cofactor>
    <text evidence="12">Binds 1 zinc ion per monomer.</text>
</comment>
<keyword evidence="5 12" id="KW-0235">DNA replication</keyword>
<reference evidence="16 17" key="1">
    <citation type="journal article" date="2015" name="Antonie Van Leeuwenhoek">
        <title>Lampropedia puyangensis sp. nov., isolated from symptomatic bark of Populus ? euramericana canker and emended description of Lampropedia hyalina (Ehrenberg 1832) Lee et al. 2004.</title>
        <authorList>
            <person name="Li Y."/>
            <person name="Wang T."/>
            <person name="Piao C.G."/>
            <person name="Wang L.F."/>
            <person name="Tian G.Z."/>
            <person name="Zhu T.H."/>
            <person name="Guo M.W."/>
        </authorList>
    </citation>
    <scope>NUCLEOTIDE SEQUENCE [LARGE SCALE GENOMIC DNA]</scope>
    <source>
        <strain evidence="16 17">2-bin</strain>
    </source>
</reference>
<dbReference type="InterPro" id="IPR030846">
    <property type="entry name" value="DnaG_bac"/>
</dbReference>
<dbReference type="InterPro" id="IPR002694">
    <property type="entry name" value="Znf_CHC2"/>
</dbReference>
<dbReference type="InterPro" id="IPR006171">
    <property type="entry name" value="TOPRIM_dom"/>
</dbReference>
<dbReference type="EC" id="2.7.7.101" evidence="12"/>
<keyword evidence="17" id="KW-1185">Reference proteome</keyword>
<comment type="similarity">
    <text evidence="12">Belongs to the DnaG primase family.</text>
</comment>
<keyword evidence="4 12" id="KW-0548">Nucleotidyltransferase</keyword>
<evidence type="ECO:0000256" key="4">
    <source>
        <dbReference type="ARBA" id="ARBA00022695"/>
    </source>
</evidence>
<dbReference type="Pfam" id="PF01807">
    <property type="entry name" value="Zn_ribbon_DnaG"/>
    <property type="match status" value="1"/>
</dbReference>
<dbReference type="OrthoDB" id="9803773at2"/>
<keyword evidence="9" id="KW-0460">Magnesium</keyword>
<accession>A0A4S8F5S6</accession>
<dbReference type="InterPro" id="IPR019475">
    <property type="entry name" value="DNA_primase_DnaB-bd"/>
</dbReference>
<comment type="catalytic activity">
    <reaction evidence="12">
        <text>ssDNA + n NTP = ssDNA/pppN(pN)n-1 hybrid + (n-1) diphosphate.</text>
        <dbReference type="EC" id="2.7.7.101"/>
    </reaction>
</comment>
<keyword evidence="3 12" id="KW-0808">Transferase</keyword>
<proteinExistence type="inferred from homology"/>
<evidence type="ECO:0000256" key="12">
    <source>
        <dbReference type="HAMAP-Rule" id="MF_00974"/>
    </source>
</evidence>
<dbReference type="Gene3D" id="3.90.580.10">
    <property type="entry name" value="Zinc finger, CHC2-type domain"/>
    <property type="match status" value="1"/>
</dbReference>
<keyword evidence="13" id="KW-0175">Coiled coil</keyword>
<dbReference type="Gene3D" id="3.90.980.10">
    <property type="entry name" value="DNA primase, catalytic core, N-terminal domain"/>
    <property type="match status" value="1"/>
</dbReference>
<keyword evidence="7 12" id="KW-0863">Zinc-finger</keyword>
<dbReference type="GO" id="GO:0000428">
    <property type="term" value="C:DNA-directed RNA polymerase complex"/>
    <property type="evidence" value="ECO:0007669"/>
    <property type="project" value="UniProtKB-KW"/>
</dbReference>
<dbReference type="Pfam" id="PF08275">
    <property type="entry name" value="DNAG_N"/>
    <property type="match status" value="1"/>
</dbReference>
<evidence type="ECO:0000256" key="10">
    <source>
        <dbReference type="ARBA" id="ARBA00023125"/>
    </source>
</evidence>
<dbReference type="GO" id="GO:1990077">
    <property type="term" value="C:primosome complex"/>
    <property type="evidence" value="ECO:0007669"/>
    <property type="project" value="UniProtKB-KW"/>
</dbReference>
<dbReference type="RefSeq" id="WP_136572980.1">
    <property type="nucleotide sequence ID" value="NZ_STFG01000005.1"/>
</dbReference>
<dbReference type="Gene3D" id="1.20.50.20">
    <property type="entry name" value="DnaG, RNA polymerase domain, helical bundle"/>
    <property type="match status" value="1"/>
</dbReference>
<feature type="region of interest" description="Disordered" evidence="14">
    <location>
        <begin position="534"/>
        <end position="584"/>
    </location>
</feature>
<dbReference type="SMART" id="SM00493">
    <property type="entry name" value="TOPRIM"/>
    <property type="match status" value="1"/>
</dbReference>
<dbReference type="SMART" id="SM00400">
    <property type="entry name" value="ZnF_CHCC"/>
    <property type="match status" value="1"/>
</dbReference>
<dbReference type="GO" id="GO:0008270">
    <property type="term" value="F:zinc ion binding"/>
    <property type="evidence" value="ECO:0007669"/>
    <property type="project" value="UniProtKB-UniRule"/>
</dbReference>
<feature type="compositionally biased region" description="Basic and acidic residues" evidence="14">
    <location>
        <begin position="554"/>
        <end position="569"/>
    </location>
</feature>
<dbReference type="Gene3D" id="3.40.1360.10">
    <property type="match status" value="1"/>
</dbReference>
<evidence type="ECO:0000256" key="3">
    <source>
        <dbReference type="ARBA" id="ARBA00022679"/>
    </source>
</evidence>
<comment type="function">
    <text evidence="12">RNA polymerase that catalyzes the synthesis of short RNA molecules used as primers for DNA polymerase during DNA replication.</text>
</comment>
<feature type="compositionally biased region" description="Polar residues" evidence="14">
    <location>
        <begin position="534"/>
        <end position="549"/>
    </location>
</feature>
<dbReference type="SUPFAM" id="SSF56731">
    <property type="entry name" value="DNA primase core"/>
    <property type="match status" value="1"/>
</dbReference>
<keyword evidence="8 12" id="KW-0862">Zinc</keyword>
<evidence type="ECO:0000256" key="5">
    <source>
        <dbReference type="ARBA" id="ARBA00022705"/>
    </source>
</evidence>
<keyword evidence="6 12" id="KW-0479">Metal-binding</keyword>